<name>A0A498JIR3_MALDO</name>
<comment type="similarity">
    <text evidence="2">Belongs to the TMEM8 family.</text>
</comment>
<comment type="subcellular location">
    <subcellularLocation>
        <location evidence="1">Cell membrane</location>
        <topology evidence="1">Multi-pass membrane protein</topology>
    </subcellularLocation>
</comment>
<evidence type="ECO:0000256" key="2">
    <source>
        <dbReference type="ARBA" id="ARBA00005542"/>
    </source>
</evidence>
<evidence type="ECO:0000256" key="5">
    <source>
        <dbReference type="ARBA" id="ARBA00022989"/>
    </source>
</evidence>
<dbReference type="AlphaFoldDB" id="A0A498JIR3"/>
<dbReference type="PROSITE" id="PS00022">
    <property type="entry name" value="EGF_1"/>
    <property type="match status" value="1"/>
</dbReference>
<dbReference type="EMBL" id="RDQH01000333">
    <property type="protein sequence ID" value="RXH93653.1"/>
    <property type="molecule type" value="Genomic_DNA"/>
</dbReference>
<feature type="transmembrane region" description="Helical" evidence="7">
    <location>
        <begin position="678"/>
        <end position="695"/>
    </location>
</feature>
<feature type="transmembrane region" description="Helical" evidence="7">
    <location>
        <begin position="725"/>
        <end position="742"/>
    </location>
</feature>
<feature type="transmembrane region" description="Helical" evidence="7">
    <location>
        <begin position="702"/>
        <end position="719"/>
    </location>
</feature>
<dbReference type="GO" id="GO:0005886">
    <property type="term" value="C:plasma membrane"/>
    <property type="evidence" value="ECO:0007669"/>
    <property type="project" value="UniProtKB-SubCell"/>
</dbReference>
<dbReference type="InterPro" id="IPR000742">
    <property type="entry name" value="EGF"/>
</dbReference>
<reference evidence="10 11" key="1">
    <citation type="submission" date="2018-10" db="EMBL/GenBank/DDBJ databases">
        <title>A high-quality apple genome assembly.</title>
        <authorList>
            <person name="Hu J."/>
        </authorList>
    </citation>
    <scope>NUCLEOTIDE SEQUENCE [LARGE SCALE GENOMIC DNA]</scope>
    <source>
        <strain evidence="11">cv. HFTH1</strain>
        <tissue evidence="10">Young leaf</tissue>
    </source>
</reference>
<keyword evidence="4 7" id="KW-0812">Transmembrane</keyword>
<dbReference type="STRING" id="3750.A0A498JIR3"/>
<dbReference type="Proteomes" id="UP000290289">
    <property type="component" value="Chromosome 7"/>
</dbReference>
<feature type="domain" description="EGF-like" evidence="9">
    <location>
        <begin position="593"/>
        <end position="604"/>
    </location>
</feature>
<gene>
    <name evidence="10" type="ORF">DVH24_014229</name>
</gene>
<protein>
    <recommendedName>
        <fullName evidence="9">EGF-like domain-containing protein</fullName>
    </recommendedName>
</protein>
<sequence length="863" mass="95849">MASNSILCSSSHLNLSLFVLFFCLFVHCYSYGELGPYTSFTVSSFSYPPTTIGPSGFRYIRVEMPPWFSSMSIAMISNVELAAGDIEKVPKIKLPLICFRAGSLPLPDVNTSLVDSVLAPLYNGSYKGIQALQSSEQCYPMQKNFTIKLTNEQVYHQTFYLFLYNFGEGKFARTLTIQISPGVWYFGLFNGIGPTRTQSKMPTTLTLQINRSPSYTFSANITVEGCTTLTMWGPDCNQTINPLSCALSNSYSAADNSSEAGLYNQTLEYVISCKNNFGTCHGDGEPTFYSLDVVGVSQELKILAKDVWLNVTFSNNTKNVSDVNLMCYARHGAIPSETVHDYSSNINKSPLVIQFPKVGSWYITILPLNVSKELGGSLDTDTKVCYSLQSKLLECPEGKAGANCTREIYTLQTSLRKGSSYFEYYYLPVSEKVSPDSANFPLDPLSTNSSHGGQPEEAWTYFVMDIPRGAAGGNMHIRLNSDEKVNYEVYARYGGLPSLASWDYFYSNRTSSSDSSMFFNLYNSSEDKVDFYILYVREGTWSFGLKHLNTTSDALKVPTSMSVSLERCPRRCSSHGKCETALDASGLTSYSFCSCDRNHGGFDCSIQLVTPHGHVWQSIFLIASNAAAALPAFWALRQKALAEWVIFTSSGIASGIYHACDVGTWCPLGFGVLQFMDFWLSFMAVVSTFVYLGTFEDDLKRAVHTAVAILTALMAYTKATRPANIILVMVIGSAALLIGWLIELSTKFRSFSFSTGFSLNMIERLQAVRGWLKNLIKTIIKRFRWGFVLAGLVALAIAASSWVLETSESYWIWHSIWHITIYTSSFFFLCSKASPATTVDTENQIPQNGAYELTRQDSFSRGQ</sequence>
<organism evidence="10 11">
    <name type="scientific">Malus domestica</name>
    <name type="common">Apple</name>
    <name type="synonym">Pyrus malus</name>
    <dbReference type="NCBI Taxonomy" id="3750"/>
    <lineage>
        <taxon>Eukaryota</taxon>
        <taxon>Viridiplantae</taxon>
        <taxon>Streptophyta</taxon>
        <taxon>Embryophyta</taxon>
        <taxon>Tracheophyta</taxon>
        <taxon>Spermatophyta</taxon>
        <taxon>Magnoliopsida</taxon>
        <taxon>eudicotyledons</taxon>
        <taxon>Gunneridae</taxon>
        <taxon>Pentapetalae</taxon>
        <taxon>rosids</taxon>
        <taxon>fabids</taxon>
        <taxon>Rosales</taxon>
        <taxon>Rosaceae</taxon>
        <taxon>Amygdaloideae</taxon>
        <taxon>Maleae</taxon>
        <taxon>Malus</taxon>
    </lineage>
</organism>
<evidence type="ECO:0000256" key="4">
    <source>
        <dbReference type="ARBA" id="ARBA00022692"/>
    </source>
</evidence>
<feature type="transmembrane region" description="Helical" evidence="7">
    <location>
        <begin position="615"/>
        <end position="634"/>
    </location>
</feature>
<evidence type="ECO:0000256" key="7">
    <source>
        <dbReference type="SAM" id="Phobius"/>
    </source>
</evidence>
<evidence type="ECO:0000256" key="1">
    <source>
        <dbReference type="ARBA" id="ARBA00004651"/>
    </source>
</evidence>
<feature type="transmembrane region" description="Helical" evidence="7">
    <location>
        <begin position="810"/>
        <end position="830"/>
    </location>
</feature>
<accession>A0A498JIR3</accession>
<dbReference type="PANTHER" id="PTHR14319:SF3">
    <property type="entry name" value="TRANSMEMBRANE PROTEIN-LIKE PROTEIN"/>
    <property type="match status" value="1"/>
</dbReference>
<evidence type="ECO:0000259" key="9">
    <source>
        <dbReference type="PROSITE" id="PS00022"/>
    </source>
</evidence>
<comment type="caution">
    <text evidence="10">The sequence shown here is derived from an EMBL/GenBank/DDBJ whole genome shotgun (WGS) entry which is preliminary data.</text>
</comment>
<dbReference type="PANTHER" id="PTHR14319">
    <property type="entry name" value="FIVE-SPAN TRANSMEMBRANE PROTEIN M83"/>
    <property type="match status" value="1"/>
</dbReference>
<feature type="transmembrane region" description="Helical" evidence="7">
    <location>
        <begin position="641"/>
        <end position="658"/>
    </location>
</feature>
<feature type="signal peptide" evidence="8">
    <location>
        <begin position="1"/>
        <end position="30"/>
    </location>
</feature>
<evidence type="ECO:0000313" key="10">
    <source>
        <dbReference type="EMBL" id="RXH93653.1"/>
    </source>
</evidence>
<keyword evidence="11" id="KW-1185">Reference proteome</keyword>
<evidence type="ECO:0000256" key="6">
    <source>
        <dbReference type="ARBA" id="ARBA00023136"/>
    </source>
</evidence>
<feature type="transmembrane region" description="Helical" evidence="7">
    <location>
        <begin position="783"/>
        <end position="804"/>
    </location>
</feature>
<evidence type="ECO:0000313" key="11">
    <source>
        <dbReference type="Proteomes" id="UP000290289"/>
    </source>
</evidence>
<dbReference type="InterPro" id="IPR021910">
    <property type="entry name" value="NGX6/PGAP6/MYMK"/>
</dbReference>
<feature type="chain" id="PRO_5019787554" description="EGF-like domain-containing protein" evidence="8">
    <location>
        <begin position="31"/>
        <end position="863"/>
    </location>
</feature>
<keyword evidence="6 7" id="KW-0472">Membrane</keyword>
<evidence type="ECO:0000256" key="8">
    <source>
        <dbReference type="SAM" id="SignalP"/>
    </source>
</evidence>
<dbReference type="Pfam" id="PF12036">
    <property type="entry name" value="DUF3522"/>
    <property type="match status" value="1"/>
</dbReference>
<keyword evidence="8" id="KW-0732">Signal</keyword>
<proteinExistence type="inferred from homology"/>
<keyword evidence="5 7" id="KW-1133">Transmembrane helix</keyword>
<evidence type="ECO:0000256" key="3">
    <source>
        <dbReference type="ARBA" id="ARBA00022475"/>
    </source>
</evidence>
<keyword evidence="3" id="KW-1003">Cell membrane</keyword>